<dbReference type="SUPFAM" id="SSF89946">
    <property type="entry name" value="Hypothetical protein VC0424"/>
    <property type="match status" value="1"/>
</dbReference>
<dbReference type="STRING" id="1164594.SAMN05216204_10467"/>
<gene>
    <name evidence="2" type="ORF">SAMN05216204_10467</name>
</gene>
<sequence length="123" mass="13817">MGLSAWWRNRGRDSSLYPQDENGDVLWEMAKSGDDLAKARKMDFFFIFPEKGAAQQFCEQAGRQGYRTSLSYFEAKQRWDAECSMTLVPTHARVSAVENHLSLAAQALGGQADGWGSFSQDQD</sequence>
<dbReference type="InterPro" id="IPR036701">
    <property type="entry name" value="RraB-like_sf"/>
</dbReference>
<dbReference type="Proteomes" id="UP000198639">
    <property type="component" value="Unassembled WGS sequence"/>
</dbReference>
<dbReference type="EMBL" id="FOLD01000004">
    <property type="protein sequence ID" value="SFC14938.1"/>
    <property type="molecule type" value="Genomic_DNA"/>
</dbReference>
<dbReference type="RefSeq" id="WP_091871969.1">
    <property type="nucleotide sequence ID" value="NZ_FOLD01000004.1"/>
</dbReference>
<evidence type="ECO:0000313" key="3">
    <source>
        <dbReference type="Proteomes" id="UP000198639"/>
    </source>
</evidence>
<feature type="domain" description="Regulator of ribonuclease activity B" evidence="1">
    <location>
        <begin position="19"/>
        <end position="116"/>
    </location>
</feature>
<evidence type="ECO:0000313" key="2">
    <source>
        <dbReference type="EMBL" id="SFC14938.1"/>
    </source>
</evidence>
<dbReference type="Pfam" id="PF06877">
    <property type="entry name" value="RraB"/>
    <property type="match status" value="1"/>
</dbReference>
<proteinExistence type="predicted"/>
<protein>
    <submittedName>
        <fullName evidence="2">Regulator of ribonuclease activity B</fullName>
    </submittedName>
</protein>
<accession>A0A1I1GYJ1</accession>
<dbReference type="OrthoDB" id="8753964at2"/>
<organism evidence="2 3">
    <name type="scientific">Massilia yuzhufengensis</name>
    <dbReference type="NCBI Taxonomy" id="1164594"/>
    <lineage>
        <taxon>Bacteria</taxon>
        <taxon>Pseudomonadati</taxon>
        <taxon>Pseudomonadota</taxon>
        <taxon>Betaproteobacteria</taxon>
        <taxon>Burkholderiales</taxon>
        <taxon>Oxalobacteraceae</taxon>
        <taxon>Telluria group</taxon>
        <taxon>Massilia</taxon>
    </lineage>
</organism>
<name>A0A1I1GYJ1_9BURK</name>
<keyword evidence="3" id="KW-1185">Reference proteome</keyword>
<dbReference type="InterPro" id="IPR009671">
    <property type="entry name" value="RraB_dom"/>
</dbReference>
<dbReference type="AlphaFoldDB" id="A0A1I1GYJ1"/>
<dbReference type="Gene3D" id="3.30.70.970">
    <property type="entry name" value="RraB-like"/>
    <property type="match status" value="1"/>
</dbReference>
<evidence type="ECO:0000259" key="1">
    <source>
        <dbReference type="Pfam" id="PF06877"/>
    </source>
</evidence>
<reference evidence="3" key="1">
    <citation type="submission" date="2016-10" db="EMBL/GenBank/DDBJ databases">
        <authorList>
            <person name="Varghese N."/>
            <person name="Submissions S."/>
        </authorList>
    </citation>
    <scope>NUCLEOTIDE SEQUENCE [LARGE SCALE GENOMIC DNA]</scope>
    <source>
        <strain evidence="3">CGMCC 1.12041</strain>
    </source>
</reference>